<dbReference type="CDD" id="cd07650">
    <property type="entry name" value="F-BAR_Syp1p_like"/>
    <property type="match status" value="1"/>
</dbReference>
<dbReference type="InterPro" id="IPR018808">
    <property type="entry name" value="Muniscin_C"/>
</dbReference>
<feature type="domain" description="MHD" evidence="3">
    <location>
        <begin position="685"/>
        <end position="944"/>
    </location>
</feature>
<feature type="compositionally biased region" description="Polar residues" evidence="2">
    <location>
        <begin position="354"/>
        <end position="370"/>
    </location>
</feature>
<dbReference type="AlphaFoldDB" id="A0A2K3Q694"/>
<feature type="region of interest" description="Disordered" evidence="2">
    <location>
        <begin position="491"/>
        <end position="529"/>
    </location>
</feature>
<dbReference type="GO" id="GO:0005886">
    <property type="term" value="C:plasma membrane"/>
    <property type="evidence" value="ECO:0007669"/>
    <property type="project" value="TreeGrafter"/>
</dbReference>
<evidence type="ECO:0000259" key="3">
    <source>
        <dbReference type="PROSITE" id="PS51072"/>
    </source>
</evidence>
<dbReference type="GO" id="GO:0032153">
    <property type="term" value="C:cell division site"/>
    <property type="evidence" value="ECO:0007669"/>
    <property type="project" value="TreeGrafter"/>
</dbReference>
<reference evidence="4 5" key="1">
    <citation type="submission" date="2017-08" db="EMBL/GenBank/DDBJ databases">
        <title>Harnessing the power of phylogenomics to disentangle the directionality and signatures of interkingdom host jumping in the parasitic fungal genus Tolypocladium.</title>
        <authorList>
            <person name="Quandt C.A."/>
            <person name="Patterson W."/>
            <person name="Spatafora J.W."/>
        </authorList>
    </citation>
    <scope>NUCLEOTIDE SEQUENCE [LARGE SCALE GENOMIC DNA]</scope>
    <source>
        <strain evidence="4 5">CBS 113982</strain>
    </source>
</reference>
<feature type="compositionally biased region" description="Polar residues" evidence="2">
    <location>
        <begin position="331"/>
        <end position="340"/>
    </location>
</feature>
<keyword evidence="1" id="KW-0254">Endocytosis</keyword>
<dbReference type="GO" id="GO:0006897">
    <property type="term" value="P:endocytosis"/>
    <property type="evidence" value="ECO:0007669"/>
    <property type="project" value="UniProtKB-KW"/>
</dbReference>
<dbReference type="PANTHER" id="PTHR23065:SF54">
    <property type="entry name" value="SUPPRESSOR OF YEAST PROFILIN DELETION"/>
    <property type="match status" value="1"/>
</dbReference>
<dbReference type="FunFam" id="1.20.1270.60:FF:000102">
    <property type="entry name" value="WGS project CABT00000000 data, contig 2.23"/>
    <property type="match status" value="1"/>
</dbReference>
<dbReference type="PROSITE" id="PS51072">
    <property type="entry name" value="MHD"/>
    <property type="match status" value="1"/>
</dbReference>
<dbReference type="STRING" id="45235.A0A2K3Q694"/>
<dbReference type="PANTHER" id="PTHR23065">
    <property type="entry name" value="PROLINE-SERINE-THREONINE PHOSPHATASE INTERACTING PROTEIN 1"/>
    <property type="match status" value="1"/>
</dbReference>
<keyword evidence="5" id="KW-1185">Reference proteome</keyword>
<feature type="region of interest" description="Disordered" evidence="2">
    <location>
        <begin position="618"/>
        <end position="642"/>
    </location>
</feature>
<feature type="compositionally biased region" description="Polar residues" evidence="2">
    <location>
        <begin position="517"/>
        <end position="527"/>
    </location>
</feature>
<gene>
    <name evidence="4" type="ORF">TCAP_06939</name>
</gene>
<dbReference type="InterPro" id="IPR001060">
    <property type="entry name" value="FCH_dom"/>
</dbReference>
<dbReference type="GO" id="GO:0030139">
    <property type="term" value="C:endocytic vesicle"/>
    <property type="evidence" value="ECO:0007669"/>
    <property type="project" value="TreeGrafter"/>
</dbReference>
<dbReference type="Gene3D" id="1.20.1270.60">
    <property type="entry name" value="Arfaptin homology (AH) domain/BAR domain"/>
    <property type="match status" value="1"/>
</dbReference>
<dbReference type="Pfam" id="PF00611">
    <property type="entry name" value="FCH"/>
    <property type="match status" value="1"/>
</dbReference>
<dbReference type="GO" id="GO:0032185">
    <property type="term" value="P:septin cytoskeleton organization"/>
    <property type="evidence" value="ECO:0007669"/>
    <property type="project" value="TreeGrafter"/>
</dbReference>
<evidence type="ECO:0000256" key="2">
    <source>
        <dbReference type="SAM" id="MobiDB-lite"/>
    </source>
</evidence>
<dbReference type="SUPFAM" id="SSF103657">
    <property type="entry name" value="BAR/IMD domain-like"/>
    <property type="match status" value="1"/>
</dbReference>
<dbReference type="CDD" id="cd09264">
    <property type="entry name" value="AP_Syp1_MHD"/>
    <property type="match status" value="1"/>
</dbReference>
<organism evidence="4 5">
    <name type="scientific">Tolypocladium capitatum</name>
    <dbReference type="NCBI Taxonomy" id="45235"/>
    <lineage>
        <taxon>Eukaryota</taxon>
        <taxon>Fungi</taxon>
        <taxon>Dikarya</taxon>
        <taxon>Ascomycota</taxon>
        <taxon>Pezizomycotina</taxon>
        <taxon>Sordariomycetes</taxon>
        <taxon>Hypocreomycetidae</taxon>
        <taxon>Hypocreales</taxon>
        <taxon>Ophiocordycipitaceae</taxon>
        <taxon>Tolypocladium</taxon>
    </lineage>
</organism>
<feature type="region of interest" description="Disordered" evidence="2">
    <location>
        <begin position="317"/>
        <end position="478"/>
    </location>
</feature>
<dbReference type="Pfam" id="PF10291">
    <property type="entry name" value="muHD"/>
    <property type="match status" value="1"/>
</dbReference>
<dbReference type="InterPro" id="IPR027267">
    <property type="entry name" value="AH/BAR_dom_sf"/>
</dbReference>
<feature type="non-terminal residue" evidence="4">
    <location>
        <position position="1"/>
    </location>
</feature>
<feature type="compositionally biased region" description="Low complexity" evidence="2">
    <location>
        <begin position="618"/>
        <end position="627"/>
    </location>
</feature>
<dbReference type="InterPro" id="IPR049609">
    <property type="entry name" value="Syp1-like_MHD"/>
</dbReference>
<feature type="compositionally biased region" description="Polar residues" evidence="2">
    <location>
        <begin position="439"/>
        <end position="453"/>
    </location>
</feature>
<comment type="caution">
    <text evidence="4">The sequence shown here is derived from an EMBL/GenBank/DDBJ whole genome shotgun (WGS) entry which is preliminary data.</text>
</comment>
<evidence type="ECO:0000313" key="4">
    <source>
        <dbReference type="EMBL" id="PNY23116.1"/>
    </source>
</evidence>
<accession>A0A2K3Q694</accession>
<name>A0A2K3Q694_9HYPO</name>
<evidence type="ECO:0000313" key="5">
    <source>
        <dbReference type="Proteomes" id="UP000236621"/>
    </source>
</evidence>
<evidence type="ECO:0000256" key="1">
    <source>
        <dbReference type="ARBA" id="ARBA00022583"/>
    </source>
</evidence>
<dbReference type="EMBL" id="NRSZ01001142">
    <property type="protein sequence ID" value="PNY23116.1"/>
    <property type="molecule type" value="Genomic_DNA"/>
</dbReference>
<sequence>ASLPLNNPNRSASVIPCSHLPHLSLDLPWPWSIVDARSTSDIQRRHRHARPRLLLVVHPYPHAPAQPSIRIPPSAALARTPPPAMEDLARAEYPGMLANLQPGQAVQTFNDRVKRINKINLEIADWLQERRRVEEQYAQGLRKLGQFRAPNSLSALGVFQGPWGRIIESVERIANSHHVFAERLEHDIEQPLRAYQQRGDFQNMHSISYNLSLMAKDLEDAQDRWDKLNKKGSKASAQKVDAATSRLESASQQWESQAPFVFETLQALDESRVNQLRDLLTQYQTHEADQAQRAQDNAVESLAAMLEISTEKEIQGFAQRTALGKPPVATKASTRRSSMATGPHPGSLVELPTGGTTNTASSGPPTTEHSQAPARDDVSEHNSVPPEAKPESKLRRLGTMFGGRRRQSVHPGFGQLSPQRGGTTFGRLGSSHGRGVSPRASSTNLHQDSTRLSSLAERPDQPTQDVITTKSPKPPHEGINGVAANDTLVDASTPAAGGVNGAHGADASDVAPPGPPLSQQGEGSAATSKDAEGFTIRAPMNDPISEAQREAVGDDADQLFKLNIQKKPVEEEDPEAKQAALSSVVNTLKMGPATRRSGTIRGRRDVRNTIYVPAPSSSIIESQSDGSLPSIAGSPPMSASSFSRPPALAALASEASIAATSDTQSVRSGNSLGSLAHAKHPEMTAPGLNSSIIETVSAVFEDGVVKSASIAGEIAFVNNASDSGKSHETIRINHFPSLERIGPNRIFVQNASPDQPDQFALDVSHLARTSIAFSYRVFADEAEGPVLGQHAPLLLRPAWKPQGDKLGLLLQYQLNQSAKFTSPVTLHNVVFVVTYDGRATGAQTKPSGTHLKEKHLVYWRLGGVALTNDSQKIVCRIAGADGVAPTPGHVEARWEYAASGDEVVGSGISISRLEEDKGKGKEVAEDDPFADQSLSAAAGQNWVDVPLMRKLVSGKYEGK</sequence>
<protein>
    <submittedName>
        <fullName evidence="4">Suppressor</fullName>
    </submittedName>
</protein>
<proteinExistence type="predicted"/>
<dbReference type="InterPro" id="IPR028565">
    <property type="entry name" value="MHD"/>
</dbReference>
<feature type="compositionally biased region" description="Polar residues" evidence="2">
    <location>
        <begin position="461"/>
        <end position="471"/>
    </location>
</feature>
<dbReference type="OrthoDB" id="331602at2759"/>
<dbReference type="Proteomes" id="UP000236621">
    <property type="component" value="Unassembled WGS sequence"/>
</dbReference>